<dbReference type="AlphaFoldDB" id="A0A543IPC4"/>
<dbReference type="Gene3D" id="3.40.50.300">
    <property type="entry name" value="P-loop containing nucleotide triphosphate hydrolases"/>
    <property type="match status" value="1"/>
</dbReference>
<evidence type="ECO:0000313" key="6">
    <source>
        <dbReference type="EMBL" id="TQM72422.1"/>
    </source>
</evidence>
<feature type="domain" description="Cytochrome c" evidence="5">
    <location>
        <begin position="246"/>
        <end position="412"/>
    </location>
</feature>
<evidence type="ECO:0000256" key="1">
    <source>
        <dbReference type="ARBA" id="ARBA00022723"/>
    </source>
</evidence>
<dbReference type="InterPro" id="IPR041664">
    <property type="entry name" value="AAA_16"/>
</dbReference>
<dbReference type="GO" id="GO:0009055">
    <property type="term" value="F:electron transfer activity"/>
    <property type="evidence" value="ECO:0007669"/>
    <property type="project" value="InterPro"/>
</dbReference>
<dbReference type="GO" id="GO:0020037">
    <property type="term" value="F:heme binding"/>
    <property type="evidence" value="ECO:0007669"/>
    <property type="project" value="InterPro"/>
</dbReference>
<accession>A0A543IPC4</accession>
<protein>
    <submittedName>
        <fullName evidence="6">AAA ATPase-like protein</fullName>
    </submittedName>
</protein>
<dbReference type="InterPro" id="IPR009056">
    <property type="entry name" value="Cyt_c-like_dom"/>
</dbReference>
<gene>
    <name evidence="6" type="ORF">FHX40_4560</name>
</gene>
<evidence type="ECO:0000256" key="2">
    <source>
        <dbReference type="ARBA" id="ARBA00023004"/>
    </source>
</evidence>
<evidence type="ECO:0000313" key="7">
    <source>
        <dbReference type="Proteomes" id="UP000319213"/>
    </source>
</evidence>
<keyword evidence="2 3" id="KW-0408">Iron</keyword>
<sequence>MTVLLAPAVPAPRTAVSSVGSSGGPSTGASALARVPAPAGVPAAERTAAPSCRPRRATRRTTFYGNLRRPLEPVIKSESVDPVRNPYAPGAGQRPPELAGRDRELSQFEVVLERVARGRPERSMVLTGLRGVGKTVLLNTFKSMAMQRLWGTGKIEARPDQSIRRPIAAALHMAVRELAPRHRAPDRIEYFLSVLKAFAMRDPTAAKGTSHWSPGIDVPAARGRADSGDLEIDLTELFVDAASVATDLGVGIALFIDEMQDVRAPDISALCAACHELSQTGGPLIVVGAGLPHLPSVLSASKSYSERLFRYARIDRLDREAADQALIAPAEREGVEYTPEALEALYEAADGYPYFVQAYGKVTWDAAPRSPITADDVKVAAPEAEEELAVGFFGSRYERATPAEREYMRAMAEIGAANGDEPVPTSEVAKWLGRKPSSLSPARDSLIKKGLVYSAERGLIGFTVPHFGKFLRAQPV</sequence>
<dbReference type="InterPro" id="IPR027417">
    <property type="entry name" value="P-loop_NTPase"/>
</dbReference>
<reference evidence="6 7" key="1">
    <citation type="submission" date="2019-06" db="EMBL/GenBank/DDBJ databases">
        <title>Sequencing the genomes of 1000 actinobacteria strains.</title>
        <authorList>
            <person name="Klenk H.-P."/>
        </authorList>
    </citation>
    <scope>NUCLEOTIDE SEQUENCE [LARGE SCALE GENOMIC DNA]</scope>
    <source>
        <strain evidence="6 7">DSM 43186</strain>
    </source>
</reference>
<keyword evidence="1 3" id="KW-0479">Metal-binding</keyword>
<evidence type="ECO:0000259" key="5">
    <source>
        <dbReference type="PROSITE" id="PS51007"/>
    </source>
</evidence>
<name>A0A543IPC4_9ACTN</name>
<evidence type="ECO:0000256" key="4">
    <source>
        <dbReference type="SAM" id="MobiDB-lite"/>
    </source>
</evidence>
<proteinExistence type="predicted"/>
<evidence type="ECO:0000256" key="3">
    <source>
        <dbReference type="PROSITE-ProRule" id="PRU00433"/>
    </source>
</evidence>
<dbReference type="PANTHER" id="PTHR34301">
    <property type="entry name" value="DNA-BINDING PROTEIN-RELATED"/>
    <property type="match status" value="1"/>
</dbReference>
<dbReference type="EMBL" id="VFPQ01000002">
    <property type="protein sequence ID" value="TQM72422.1"/>
    <property type="molecule type" value="Genomic_DNA"/>
</dbReference>
<dbReference type="PROSITE" id="PS51007">
    <property type="entry name" value="CYTC"/>
    <property type="match status" value="1"/>
</dbReference>
<dbReference type="Pfam" id="PF13191">
    <property type="entry name" value="AAA_16"/>
    <property type="match status" value="1"/>
</dbReference>
<dbReference type="GO" id="GO:0046872">
    <property type="term" value="F:metal ion binding"/>
    <property type="evidence" value="ECO:0007669"/>
    <property type="project" value="UniProtKB-KW"/>
</dbReference>
<comment type="caution">
    <text evidence="6">The sequence shown here is derived from an EMBL/GenBank/DDBJ whole genome shotgun (WGS) entry which is preliminary data.</text>
</comment>
<keyword evidence="7" id="KW-1185">Reference proteome</keyword>
<dbReference type="Proteomes" id="UP000319213">
    <property type="component" value="Unassembled WGS sequence"/>
</dbReference>
<keyword evidence="3" id="KW-0349">Heme</keyword>
<organism evidence="6 7">
    <name type="scientific">Thermopolyspora flexuosa</name>
    <dbReference type="NCBI Taxonomy" id="103836"/>
    <lineage>
        <taxon>Bacteria</taxon>
        <taxon>Bacillati</taxon>
        <taxon>Actinomycetota</taxon>
        <taxon>Actinomycetes</taxon>
        <taxon>Streptosporangiales</taxon>
        <taxon>Streptosporangiaceae</taxon>
        <taxon>Thermopolyspora</taxon>
    </lineage>
</organism>
<dbReference type="PANTHER" id="PTHR34301:SF8">
    <property type="entry name" value="ATPASE DOMAIN-CONTAINING PROTEIN"/>
    <property type="match status" value="1"/>
</dbReference>
<feature type="region of interest" description="Disordered" evidence="4">
    <location>
        <begin position="1"/>
        <end position="32"/>
    </location>
</feature>
<feature type="region of interest" description="Disordered" evidence="4">
    <location>
        <begin position="80"/>
        <end position="102"/>
    </location>
</feature>
<dbReference type="SUPFAM" id="SSF52540">
    <property type="entry name" value="P-loop containing nucleoside triphosphate hydrolases"/>
    <property type="match status" value="1"/>
</dbReference>